<name>A0A1E3PJP3_9ASCO</name>
<dbReference type="PANTHER" id="PTHR12087">
    <property type="entry name" value="ORIGIN RECOGNITION COMPLEX SUBUNIT 4"/>
    <property type="match status" value="1"/>
</dbReference>
<dbReference type="InterPro" id="IPR003593">
    <property type="entry name" value="AAA+_ATPase"/>
</dbReference>
<proteinExistence type="inferred from homology"/>
<evidence type="ECO:0000256" key="4">
    <source>
        <dbReference type="ARBA" id="ARBA00022705"/>
    </source>
</evidence>
<keyword evidence="4 7" id="KW-0235">DNA replication</keyword>
<comment type="function">
    <text evidence="7">Component of the origin recognition complex (ORC) that binds origins of replication.</text>
</comment>
<accession>A0A1E3PJP3</accession>
<protein>
    <recommendedName>
        <fullName evidence="3 7">Origin recognition complex subunit 4</fullName>
    </recommendedName>
</protein>
<evidence type="ECO:0000313" key="10">
    <source>
        <dbReference type="Proteomes" id="UP000095009"/>
    </source>
</evidence>
<dbReference type="Pfam" id="PF13191">
    <property type="entry name" value="AAA_16"/>
    <property type="match status" value="1"/>
</dbReference>
<evidence type="ECO:0000259" key="8">
    <source>
        <dbReference type="SMART" id="SM00382"/>
    </source>
</evidence>
<dbReference type="PANTHER" id="PTHR12087:SF0">
    <property type="entry name" value="ORIGIN RECOGNITION COMPLEX SUBUNIT 4"/>
    <property type="match status" value="1"/>
</dbReference>
<dbReference type="STRING" id="857566.A0A1E3PJP3"/>
<feature type="domain" description="AAA+ ATPase" evidence="8">
    <location>
        <begin position="57"/>
        <end position="231"/>
    </location>
</feature>
<dbReference type="InterPro" id="IPR027417">
    <property type="entry name" value="P-loop_NTPase"/>
</dbReference>
<dbReference type="OrthoDB" id="343623at2759"/>
<dbReference type="Pfam" id="PF14629">
    <property type="entry name" value="ORC4_C"/>
    <property type="match status" value="1"/>
</dbReference>
<dbReference type="Gene3D" id="3.40.50.300">
    <property type="entry name" value="P-loop containing nucleotide triphosphate hydrolases"/>
    <property type="match status" value="1"/>
</dbReference>
<dbReference type="InterPro" id="IPR041664">
    <property type="entry name" value="AAA_16"/>
</dbReference>
<evidence type="ECO:0000256" key="3">
    <source>
        <dbReference type="ARBA" id="ARBA00019083"/>
    </source>
</evidence>
<evidence type="ECO:0000256" key="7">
    <source>
        <dbReference type="PIRNR" id="PIRNR007858"/>
    </source>
</evidence>
<dbReference type="AlphaFoldDB" id="A0A1E3PJP3"/>
<dbReference type="InterPro" id="IPR016527">
    <property type="entry name" value="ORC4"/>
</dbReference>
<dbReference type="FunFam" id="3.40.50.300:FF:001499">
    <property type="entry name" value="Origin recognition complex subunit 4, putative"/>
    <property type="match status" value="1"/>
</dbReference>
<evidence type="ECO:0000256" key="5">
    <source>
        <dbReference type="ARBA" id="ARBA00023125"/>
    </source>
</evidence>
<dbReference type="EMBL" id="KV454410">
    <property type="protein sequence ID" value="ODQ65424.1"/>
    <property type="molecule type" value="Genomic_DNA"/>
</dbReference>
<reference evidence="9 10" key="1">
    <citation type="journal article" date="2016" name="Proc. Natl. Acad. Sci. U.S.A.">
        <title>Comparative genomics of biotechnologically important yeasts.</title>
        <authorList>
            <person name="Riley R."/>
            <person name="Haridas S."/>
            <person name="Wolfe K.H."/>
            <person name="Lopes M.R."/>
            <person name="Hittinger C.T."/>
            <person name="Goeker M."/>
            <person name="Salamov A.A."/>
            <person name="Wisecaver J.H."/>
            <person name="Long T.M."/>
            <person name="Calvey C.H."/>
            <person name="Aerts A.L."/>
            <person name="Barry K.W."/>
            <person name="Choi C."/>
            <person name="Clum A."/>
            <person name="Coughlan A.Y."/>
            <person name="Deshpande S."/>
            <person name="Douglass A.P."/>
            <person name="Hanson S.J."/>
            <person name="Klenk H.-P."/>
            <person name="LaButti K.M."/>
            <person name="Lapidus A."/>
            <person name="Lindquist E.A."/>
            <person name="Lipzen A.M."/>
            <person name="Meier-Kolthoff J.P."/>
            <person name="Ohm R.A."/>
            <person name="Otillar R.P."/>
            <person name="Pangilinan J.L."/>
            <person name="Peng Y."/>
            <person name="Rokas A."/>
            <person name="Rosa C.A."/>
            <person name="Scheuner C."/>
            <person name="Sibirny A.A."/>
            <person name="Slot J.C."/>
            <person name="Stielow J.B."/>
            <person name="Sun H."/>
            <person name="Kurtzman C.P."/>
            <person name="Blackwell M."/>
            <person name="Grigoriev I.V."/>
            <person name="Jeffries T.W."/>
        </authorList>
    </citation>
    <scope>NUCLEOTIDE SEQUENCE [LARGE SCALE GENOMIC DNA]</scope>
    <source>
        <strain evidence="9 10">DSM 6958</strain>
    </source>
</reference>
<evidence type="ECO:0000313" key="9">
    <source>
        <dbReference type="EMBL" id="ODQ65424.1"/>
    </source>
</evidence>
<dbReference type="SUPFAM" id="SSF52540">
    <property type="entry name" value="P-loop containing nucleoside triphosphate hydrolases"/>
    <property type="match status" value="1"/>
</dbReference>
<comment type="similarity">
    <text evidence="2 7">Belongs to the ORC4 family.</text>
</comment>
<dbReference type="GO" id="GO:0006270">
    <property type="term" value="P:DNA replication initiation"/>
    <property type="evidence" value="ECO:0007669"/>
    <property type="project" value="TreeGrafter"/>
</dbReference>
<dbReference type="Proteomes" id="UP000095009">
    <property type="component" value="Unassembled WGS sequence"/>
</dbReference>
<dbReference type="PIRSF" id="PIRSF007858">
    <property type="entry name" value="ORC4"/>
    <property type="match status" value="1"/>
</dbReference>
<sequence>MSSDIFNGVTVSKRVLKRVLSHVTAKLTGRQSCQLCLLDEEYSKLYQLLQQTIEEGEGNSCLLVGPKSSGKTLLVSTVVESLRKKYSGQFITVKLSGHAQTDDRIALREITRQIDLHLQNIYTTNEPVQTEPTTLQKRSMSETLQSLLKIFSQYEDDEENNKEIVSVIFILEEFDKFAQHGRQTLLYNLFDIAQSSKAPIAVIGVTAKINARDMLEKRVRSRFSQRIHQLERASSLENFWIICKSSLTVDAAEFISEYVNNKIWNQYIEWLYSDKQGNFYRILEQVFYTTKDVREFFNKILLGMIMSNPFPKQANFLLYEREKSIADTQGFIEGLSELELSLIICAARVQIKLEIESLNFNLVYEEYFQVASQFKQERIANMSSLSRMSNSGMGAGYRIWSRDIARAGWERLESMNLLIGLGGSTGNRGMGANARDEIKMMKVDVGLMEIAKIMGSRHPLKQWTRL</sequence>
<evidence type="ECO:0000256" key="6">
    <source>
        <dbReference type="ARBA" id="ARBA00023242"/>
    </source>
</evidence>
<dbReference type="GO" id="GO:0005664">
    <property type="term" value="C:nuclear origin of replication recognition complex"/>
    <property type="evidence" value="ECO:0007669"/>
    <property type="project" value="TreeGrafter"/>
</dbReference>
<evidence type="ECO:0000256" key="2">
    <source>
        <dbReference type="ARBA" id="ARBA00005334"/>
    </source>
</evidence>
<keyword evidence="5 7" id="KW-0238">DNA-binding</keyword>
<dbReference type="GO" id="GO:0003688">
    <property type="term" value="F:DNA replication origin binding"/>
    <property type="evidence" value="ECO:0007669"/>
    <property type="project" value="TreeGrafter"/>
</dbReference>
<organism evidence="9 10">
    <name type="scientific">Nadsonia fulvescens var. elongata DSM 6958</name>
    <dbReference type="NCBI Taxonomy" id="857566"/>
    <lineage>
        <taxon>Eukaryota</taxon>
        <taxon>Fungi</taxon>
        <taxon>Dikarya</taxon>
        <taxon>Ascomycota</taxon>
        <taxon>Saccharomycotina</taxon>
        <taxon>Dipodascomycetes</taxon>
        <taxon>Dipodascales</taxon>
        <taxon>Dipodascales incertae sedis</taxon>
        <taxon>Nadsonia</taxon>
    </lineage>
</organism>
<keyword evidence="10" id="KW-1185">Reference proteome</keyword>
<gene>
    <name evidence="9" type="ORF">NADFUDRAFT_60022</name>
</gene>
<dbReference type="SMART" id="SM00382">
    <property type="entry name" value="AAA"/>
    <property type="match status" value="1"/>
</dbReference>
<keyword evidence="6 7" id="KW-0539">Nucleus</keyword>
<evidence type="ECO:0000256" key="1">
    <source>
        <dbReference type="ARBA" id="ARBA00004123"/>
    </source>
</evidence>
<comment type="subcellular location">
    <subcellularLocation>
        <location evidence="1 7">Nucleus</location>
    </subcellularLocation>
</comment>
<dbReference type="InterPro" id="IPR032705">
    <property type="entry name" value="ORC4_C"/>
</dbReference>